<organism evidence="1 2">
    <name type="scientific">Corynebacterium diphtheriae</name>
    <dbReference type="NCBI Taxonomy" id="1717"/>
    <lineage>
        <taxon>Bacteria</taxon>
        <taxon>Bacillati</taxon>
        <taxon>Actinomycetota</taxon>
        <taxon>Actinomycetes</taxon>
        <taxon>Mycobacteriales</taxon>
        <taxon>Corynebacteriaceae</taxon>
        <taxon>Corynebacterium</taxon>
    </lineage>
</organism>
<sequence>MRLTAFYQKLEEEFGQMKGAWIVHSHVLSRTGKTVEDSIEHEIDLRQVWFDLCDDFKIPEQRR</sequence>
<evidence type="ECO:0008006" key="3">
    <source>
        <dbReference type="Google" id="ProtNLM"/>
    </source>
</evidence>
<comment type="caution">
    <text evidence="1">The sequence shown here is derived from an EMBL/GenBank/DDBJ whole genome shotgun (WGS) entry which is preliminary data.</text>
</comment>
<reference evidence="1 2" key="1">
    <citation type="submission" date="2020-02" db="EMBL/GenBank/DDBJ databases">
        <authorList>
            <person name="Brisse S."/>
        </authorList>
    </citation>
    <scope>NUCLEOTIDE SEQUENCE [LARGE SCALE GENOMIC DNA]</scope>
    <source>
        <strain evidence="1">CIP107547</strain>
    </source>
</reference>
<evidence type="ECO:0000313" key="1">
    <source>
        <dbReference type="EMBL" id="CAB0609016.1"/>
    </source>
</evidence>
<proteinExistence type="predicted"/>
<dbReference type="AlphaFoldDB" id="A0A0D6GF24"/>
<dbReference type="Proteomes" id="UP000480222">
    <property type="component" value="Unassembled WGS sequence"/>
</dbReference>
<dbReference type="EMBL" id="CADDAV010000020">
    <property type="protein sequence ID" value="CAB0609016.1"/>
    <property type="molecule type" value="Genomic_DNA"/>
</dbReference>
<protein>
    <recommendedName>
        <fullName evidence="3">DUF3046 domain-containing protein</fullName>
    </recommendedName>
</protein>
<name>A0A0D6GF24_CORDP</name>
<evidence type="ECO:0000313" key="2">
    <source>
        <dbReference type="Proteomes" id="UP000480222"/>
    </source>
</evidence>
<accession>A0A0D6GF24</accession>
<dbReference type="GeneID" id="29421208"/>
<dbReference type="InterPro" id="IPR021408">
    <property type="entry name" value="DUF3046"/>
</dbReference>
<dbReference type="OMA" id="ANAGWVM"/>
<gene>
    <name evidence="1" type="ORF">CIP107547_01659</name>
</gene>
<dbReference type="KEGG" id="cdip:ERS451417_01474"/>
<dbReference type="RefSeq" id="WP_010935072.1">
    <property type="nucleotide sequence ID" value="NZ_CABVGJ010000006.1"/>
</dbReference>
<dbReference type="KEGG" id="cdi:DIP1451"/>
<dbReference type="OrthoDB" id="3215033at2"/>
<dbReference type="Pfam" id="PF11248">
    <property type="entry name" value="DUF3046"/>
    <property type="match status" value="1"/>
</dbReference>